<keyword evidence="3" id="KW-1185">Reference proteome</keyword>
<organism evidence="2 3">
    <name type="scientific">Inhella proteolytica</name>
    <dbReference type="NCBI Taxonomy" id="2795029"/>
    <lineage>
        <taxon>Bacteria</taxon>
        <taxon>Pseudomonadati</taxon>
        <taxon>Pseudomonadota</taxon>
        <taxon>Betaproteobacteria</taxon>
        <taxon>Burkholderiales</taxon>
        <taxon>Sphaerotilaceae</taxon>
        <taxon>Inhella</taxon>
    </lineage>
</organism>
<evidence type="ECO:0000259" key="1">
    <source>
        <dbReference type="PROSITE" id="PS51186"/>
    </source>
</evidence>
<protein>
    <submittedName>
        <fullName evidence="2">GNAT family N-acetyltransferase</fullName>
    </submittedName>
</protein>
<dbReference type="Proteomes" id="UP000613266">
    <property type="component" value="Unassembled WGS sequence"/>
</dbReference>
<reference evidence="2" key="1">
    <citation type="submission" date="2020-12" db="EMBL/GenBank/DDBJ databases">
        <title>The genome sequence of Inhella sp. 1Y17.</title>
        <authorList>
            <person name="Liu Y."/>
        </authorList>
    </citation>
    <scope>NUCLEOTIDE SEQUENCE</scope>
    <source>
        <strain evidence="2">1Y17</strain>
    </source>
</reference>
<dbReference type="EMBL" id="JAEDAK010000011">
    <property type="protein sequence ID" value="MBH9578310.1"/>
    <property type="molecule type" value="Genomic_DNA"/>
</dbReference>
<dbReference type="CDD" id="cd04301">
    <property type="entry name" value="NAT_SF"/>
    <property type="match status" value="1"/>
</dbReference>
<dbReference type="RefSeq" id="WP_198112080.1">
    <property type="nucleotide sequence ID" value="NZ_JAEDAK010000011.1"/>
</dbReference>
<evidence type="ECO:0000313" key="2">
    <source>
        <dbReference type="EMBL" id="MBH9578310.1"/>
    </source>
</evidence>
<sequence>MTLDLIPASAREQLDCIENLMQFFNYELSAWYPVRLAEHGLYRLRPKAPYWAEPRTRPYLLQVDGEPAGFAVLDGDCLEPAQQLNLGYFFIVRRFRGQGLARQAFAELLRRHPGAWEVYYLAHNQHADAFWPRLLPSLGLQGLQREHRVVDEEPSVWFRFDTP</sequence>
<comment type="caution">
    <text evidence="2">The sequence shown here is derived from an EMBL/GenBank/DDBJ whole genome shotgun (WGS) entry which is preliminary data.</text>
</comment>
<dbReference type="InterPro" id="IPR000182">
    <property type="entry name" value="GNAT_dom"/>
</dbReference>
<dbReference type="AlphaFoldDB" id="A0A931J908"/>
<dbReference type="Gene3D" id="3.40.630.30">
    <property type="match status" value="1"/>
</dbReference>
<proteinExistence type="predicted"/>
<dbReference type="PROSITE" id="PS51186">
    <property type="entry name" value="GNAT"/>
    <property type="match status" value="1"/>
</dbReference>
<dbReference type="InterPro" id="IPR016181">
    <property type="entry name" value="Acyl_CoA_acyltransferase"/>
</dbReference>
<name>A0A931J908_9BURK</name>
<evidence type="ECO:0000313" key="3">
    <source>
        <dbReference type="Proteomes" id="UP000613266"/>
    </source>
</evidence>
<dbReference type="SUPFAM" id="SSF55729">
    <property type="entry name" value="Acyl-CoA N-acyltransferases (Nat)"/>
    <property type="match status" value="1"/>
</dbReference>
<dbReference type="Pfam" id="PF00583">
    <property type="entry name" value="Acetyltransf_1"/>
    <property type="match status" value="1"/>
</dbReference>
<dbReference type="GO" id="GO:0016747">
    <property type="term" value="F:acyltransferase activity, transferring groups other than amino-acyl groups"/>
    <property type="evidence" value="ECO:0007669"/>
    <property type="project" value="InterPro"/>
</dbReference>
<feature type="domain" description="N-acetyltransferase" evidence="1">
    <location>
        <begin position="3"/>
        <end position="163"/>
    </location>
</feature>
<accession>A0A931J908</accession>
<gene>
    <name evidence="2" type="ORF">I7X39_15575</name>
</gene>